<dbReference type="InterPro" id="IPR034660">
    <property type="entry name" value="DinB/YfiT-like"/>
</dbReference>
<dbReference type="Proteomes" id="UP001501035">
    <property type="component" value="Unassembled WGS sequence"/>
</dbReference>
<dbReference type="Gene3D" id="1.20.120.450">
    <property type="entry name" value="dinb family like domain"/>
    <property type="match status" value="2"/>
</dbReference>
<proteinExistence type="predicted"/>
<dbReference type="SUPFAM" id="SSF109854">
    <property type="entry name" value="DinB/YfiT-like putative metalloenzymes"/>
    <property type="match status" value="2"/>
</dbReference>
<evidence type="ECO:0000313" key="2">
    <source>
        <dbReference type="Proteomes" id="UP001501035"/>
    </source>
</evidence>
<dbReference type="Pfam" id="PF04978">
    <property type="entry name" value="MST"/>
    <property type="match status" value="1"/>
</dbReference>
<keyword evidence="2" id="KW-1185">Reference proteome</keyword>
<dbReference type="RefSeq" id="WP_344716505.1">
    <property type="nucleotide sequence ID" value="NZ_BAAAVS010000019.1"/>
</dbReference>
<protein>
    <recommendedName>
        <fullName evidence="3">DUF664 domain-containing protein</fullName>
    </recommendedName>
</protein>
<evidence type="ECO:0008006" key="3">
    <source>
        <dbReference type="Google" id="ProtNLM"/>
    </source>
</evidence>
<organism evidence="1 2">
    <name type="scientific">Gordonia defluvii</name>
    <dbReference type="NCBI Taxonomy" id="283718"/>
    <lineage>
        <taxon>Bacteria</taxon>
        <taxon>Bacillati</taxon>
        <taxon>Actinomycetota</taxon>
        <taxon>Actinomycetes</taxon>
        <taxon>Mycobacteriales</taxon>
        <taxon>Gordoniaceae</taxon>
        <taxon>Gordonia</taxon>
    </lineage>
</organism>
<accession>A0ABP6L6I0</accession>
<gene>
    <name evidence="1" type="ORF">GCM10010528_12540</name>
</gene>
<name>A0ABP6L6I0_9ACTN</name>
<comment type="caution">
    <text evidence="1">The sequence shown here is derived from an EMBL/GenBank/DDBJ whole genome shotgun (WGS) entry which is preliminary data.</text>
</comment>
<dbReference type="InterPro" id="IPR007061">
    <property type="entry name" value="MST-like"/>
</dbReference>
<sequence length="299" mass="32168">MLLTGASAEQTAATRGNDYLGDDPIARFRQQEKAFRTAAEAADLNTLVDHRAGPRTGTTLAAMRVMELALHAHDLCTATAQPWNPSPRVVDFLLAEVRPVINELRELGMFDPAVQPPAGAGPNEQLLAFAGRTITPRTELATAFLSKTAECIGSMVAILTTLGDDLANIRPDLPGANSCYAIANHCIGVVDYWAGSFIAGQRIPRNRSAEFTATGTVADMVDRLAALQLRLPAWVDIAATEGIRDRDLADGVQGGTTRVEVLATATPEWALLHILQDLAQHVGHMEITRDLLHARGTHR</sequence>
<evidence type="ECO:0000313" key="1">
    <source>
        <dbReference type="EMBL" id="GAA3032868.1"/>
    </source>
</evidence>
<dbReference type="EMBL" id="BAAAVS010000019">
    <property type="protein sequence ID" value="GAA3032868.1"/>
    <property type="molecule type" value="Genomic_DNA"/>
</dbReference>
<reference evidence="2" key="1">
    <citation type="journal article" date="2019" name="Int. J. Syst. Evol. Microbiol.">
        <title>The Global Catalogue of Microorganisms (GCM) 10K type strain sequencing project: providing services to taxonomists for standard genome sequencing and annotation.</title>
        <authorList>
            <consortium name="The Broad Institute Genomics Platform"/>
            <consortium name="The Broad Institute Genome Sequencing Center for Infectious Disease"/>
            <person name="Wu L."/>
            <person name="Ma J."/>
        </authorList>
    </citation>
    <scope>NUCLEOTIDE SEQUENCE [LARGE SCALE GENOMIC DNA]</scope>
    <source>
        <strain evidence="2">JCM 14234</strain>
    </source>
</reference>